<dbReference type="Pfam" id="PF14800">
    <property type="entry name" value="DUF4481"/>
    <property type="match status" value="1"/>
</dbReference>
<dbReference type="AlphaFoldDB" id="A0A1Y3BQJ9"/>
<evidence type="ECO:0000313" key="1">
    <source>
        <dbReference type="EMBL" id="OTF82073.1"/>
    </source>
</evidence>
<dbReference type="InterPro" id="IPR028054">
    <property type="entry name" value="DUF4481"/>
</dbReference>
<dbReference type="PANTHER" id="PTHR31193">
    <property type="entry name" value="TRANSMEMBRANE PROTEIN C9ORF91"/>
    <property type="match status" value="1"/>
</dbReference>
<gene>
    <name evidence="1" type="ORF">BLA29_011524</name>
</gene>
<dbReference type="OrthoDB" id="8250049at2759"/>
<comment type="caution">
    <text evidence="1">The sequence shown here is derived from an EMBL/GenBank/DDBJ whole genome shotgun (WGS) entry which is preliminary data.</text>
</comment>
<name>A0A1Y3BQJ9_EURMA</name>
<reference evidence="1 2" key="1">
    <citation type="submission" date="2017-03" db="EMBL/GenBank/DDBJ databases">
        <title>Genome Survey of Euroglyphus maynei.</title>
        <authorList>
            <person name="Arlian L.G."/>
            <person name="Morgan M.S."/>
            <person name="Rider S.D."/>
        </authorList>
    </citation>
    <scope>NUCLEOTIDE SEQUENCE [LARGE SCALE GENOMIC DNA]</scope>
    <source>
        <strain evidence="1">Arlian Lab</strain>
        <tissue evidence="1">Whole body</tissue>
    </source>
</reference>
<dbReference type="PANTHER" id="PTHR31193:SF1">
    <property type="entry name" value="TRANSMEMBRANE PROTEIN 268"/>
    <property type="match status" value="1"/>
</dbReference>
<sequence length="107" mass="12282">MLEECIAQINTIFGRHNIFLGIDDRGHFSCHKINLIFVYFDSKYCIKFLQDMLKNNNNNNGGKTIQQNQQNDPTILDDETLNNGDIYITGSNGTRQISQKEVCIHCI</sequence>
<dbReference type="Proteomes" id="UP000194236">
    <property type="component" value="Unassembled WGS sequence"/>
</dbReference>
<organism evidence="1 2">
    <name type="scientific">Euroglyphus maynei</name>
    <name type="common">Mayne's house dust mite</name>
    <dbReference type="NCBI Taxonomy" id="6958"/>
    <lineage>
        <taxon>Eukaryota</taxon>
        <taxon>Metazoa</taxon>
        <taxon>Ecdysozoa</taxon>
        <taxon>Arthropoda</taxon>
        <taxon>Chelicerata</taxon>
        <taxon>Arachnida</taxon>
        <taxon>Acari</taxon>
        <taxon>Acariformes</taxon>
        <taxon>Sarcoptiformes</taxon>
        <taxon>Astigmata</taxon>
        <taxon>Psoroptidia</taxon>
        <taxon>Analgoidea</taxon>
        <taxon>Pyroglyphidae</taxon>
        <taxon>Pyroglyphinae</taxon>
        <taxon>Euroglyphus</taxon>
    </lineage>
</organism>
<keyword evidence="2" id="KW-1185">Reference proteome</keyword>
<accession>A0A1Y3BQJ9</accession>
<proteinExistence type="predicted"/>
<evidence type="ECO:0000313" key="2">
    <source>
        <dbReference type="Proteomes" id="UP000194236"/>
    </source>
</evidence>
<dbReference type="EMBL" id="MUJZ01010362">
    <property type="protein sequence ID" value="OTF82073.1"/>
    <property type="molecule type" value="Genomic_DNA"/>
</dbReference>
<protein>
    <submittedName>
        <fullName evidence="1">Uncharacterized protein</fullName>
    </submittedName>
</protein>